<proteinExistence type="inferred from homology"/>
<evidence type="ECO:0000256" key="2">
    <source>
        <dbReference type="ARBA" id="ARBA00022676"/>
    </source>
</evidence>
<dbReference type="PANTHER" id="PTHR43630">
    <property type="entry name" value="POLY-BETA-1,6-N-ACETYL-D-GLUCOSAMINE SYNTHASE"/>
    <property type="match status" value="1"/>
</dbReference>
<keyword evidence="5" id="KW-1133">Transmembrane helix</keyword>
<evidence type="ECO:0000256" key="1">
    <source>
        <dbReference type="ARBA" id="ARBA00006739"/>
    </source>
</evidence>
<evidence type="ECO:0000313" key="8">
    <source>
        <dbReference type="Proteomes" id="UP001589894"/>
    </source>
</evidence>
<evidence type="ECO:0000256" key="4">
    <source>
        <dbReference type="SAM" id="MobiDB-lite"/>
    </source>
</evidence>
<evidence type="ECO:0000313" key="7">
    <source>
        <dbReference type="EMBL" id="MFC0566805.1"/>
    </source>
</evidence>
<evidence type="ECO:0000256" key="3">
    <source>
        <dbReference type="ARBA" id="ARBA00022679"/>
    </source>
</evidence>
<feature type="transmembrane region" description="Helical" evidence="5">
    <location>
        <begin position="1072"/>
        <end position="1091"/>
    </location>
</feature>
<dbReference type="Pfam" id="PF01757">
    <property type="entry name" value="Acyl_transf_3"/>
    <property type="match status" value="1"/>
</dbReference>
<evidence type="ECO:0000259" key="6">
    <source>
        <dbReference type="PROSITE" id="PS51677"/>
    </source>
</evidence>
<dbReference type="GO" id="GO:0016757">
    <property type="term" value="F:glycosyltransferase activity"/>
    <property type="evidence" value="ECO:0007669"/>
    <property type="project" value="UniProtKB-KW"/>
</dbReference>
<feature type="transmembrane region" description="Helical" evidence="5">
    <location>
        <begin position="835"/>
        <end position="855"/>
    </location>
</feature>
<feature type="domain" description="NodB homology" evidence="6">
    <location>
        <begin position="94"/>
        <end position="281"/>
    </location>
</feature>
<dbReference type="SUPFAM" id="SSF88713">
    <property type="entry name" value="Glycoside hydrolase/deacetylase"/>
    <property type="match status" value="1"/>
</dbReference>
<keyword evidence="8" id="KW-1185">Reference proteome</keyword>
<dbReference type="Pfam" id="PF01522">
    <property type="entry name" value="Polysacc_deac_1"/>
    <property type="match status" value="1"/>
</dbReference>
<feature type="region of interest" description="Disordered" evidence="4">
    <location>
        <begin position="1"/>
        <end position="23"/>
    </location>
</feature>
<feature type="transmembrane region" description="Helical" evidence="5">
    <location>
        <begin position="886"/>
        <end position="907"/>
    </location>
</feature>
<dbReference type="Pfam" id="PF13641">
    <property type="entry name" value="Glyco_tranf_2_3"/>
    <property type="match status" value="1"/>
</dbReference>
<feature type="transmembrane region" description="Helical" evidence="5">
    <location>
        <begin position="914"/>
        <end position="932"/>
    </location>
</feature>
<dbReference type="Gene3D" id="3.90.550.10">
    <property type="entry name" value="Spore Coat Polysaccharide Biosynthesis Protein SpsA, Chain A"/>
    <property type="match status" value="1"/>
</dbReference>
<feature type="transmembrane region" description="Helical" evidence="5">
    <location>
        <begin position="1007"/>
        <end position="1026"/>
    </location>
</feature>
<evidence type="ECO:0000256" key="5">
    <source>
        <dbReference type="SAM" id="Phobius"/>
    </source>
</evidence>
<feature type="transmembrane region" description="Helical" evidence="5">
    <location>
        <begin position="618"/>
        <end position="644"/>
    </location>
</feature>
<feature type="transmembrane region" description="Helical" evidence="5">
    <location>
        <begin position="331"/>
        <end position="351"/>
    </location>
</feature>
<keyword evidence="3 7" id="KW-0808">Transferase</keyword>
<feature type="compositionally biased region" description="Low complexity" evidence="4">
    <location>
        <begin position="1112"/>
        <end position="1124"/>
    </location>
</feature>
<dbReference type="InterPro" id="IPR011330">
    <property type="entry name" value="Glyco_hydro/deAcase_b/a-brl"/>
</dbReference>
<feature type="transmembrane region" description="Helical" evidence="5">
    <location>
        <begin position="650"/>
        <end position="670"/>
    </location>
</feature>
<dbReference type="RefSeq" id="WP_377341770.1">
    <property type="nucleotide sequence ID" value="NZ_JBHLUE010000017.1"/>
</dbReference>
<name>A0ABV6P1A0_9ACTN</name>
<comment type="similarity">
    <text evidence="1">Belongs to the glycosyltransferase 2 family.</text>
</comment>
<dbReference type="Proteomes" id="UP001589894">
    <property type="component" value="Unassembled WGS sequence"/>
</dbReference>
<feature type="transmembrane region" description="Helical" evidence="5">
    <location>
        <begin position="970"/>
        <end position="987"/>
    </location>
</feature>
<dbReference type="EC" id="2.4.-.-" evidence="7"/>
<feature type="transmembrane region" description="Helical" evidence="5">
    <location>
        <begin position="28"/>
        <end position="50"/>
    </location>
</feature>
<dbReference type="InterPro" id="IPR029044">
    <property type="entry name" value="Nucleotide-diphossugar_trans"/>
</dbReference>
<sequence>MTRIESTTSRVTPRPRVPPGDSGHRRPWLRVAVCGSVLVLAGLLLFEAYVSSSFAPDVQAGVGDQDAVPAVISSGGPIIDATGAEPRSFRLPPKTIALTFDDGPDPVWTPRVLDVLRRHGVPATFFVIGSEVVRHPRLARRIVADGNEVGAHTFTHPDIARLPTWRRSIEYRQTTAAIAYATSTRPTLLRFPYSSEPDAIDNDLYSAVREVGRLGNLTVVNDTDSQDWARPGVNAILANAAPRDNRGAVVLMHDAGGDRSQTVAALDRFIPMMQSRGYTFTTVTGGLNRALGSTTRALTGNPAAGRYERVSGLALFWAVRIADAFVGVLRLLFAFLGALVVARTLLLLVLAHRLARRRRAPDWTWGPPVTEPVSVVVPAYNEREGIAATLRSLAANDHPLEIIVVDDGSTDGTADIADGLGLPNVRVVRKANGGKASALNAGIALARYELLVMVDADTVFEPDSIRRLVQPFADDRTGAVAGNVKVGNRASLLGLWQHIEYVIGFNLDRRLYDTLGCMPTVPGAIGAFRRRAVLAAGGMTADTLAEDTDITMALLRDGWRVVYEPTARAWTEAPATLTELWRQRYRWSYGTMQAMWKHRRAWRDSGASGRFGRVGLPFLALFGVLLPMLAPILDLMAVYSVLLLDSVGTAVIWLLMLGMQVGTAFVAFRLDREDRRALWAVPLQQFVYRQLMYLVLIRAVVSAMTGTHVRWRKLQRRGLAPVTGARPARPAGPVLSGRPAPAAGPVLPARPAPAAGRALPAGPGPAARPAVRDRWFDTLRALALLRVFVYHMFGFGWLSLAFPAMGIMFALAGSLMAGSLDRSPRHAVAGRIRRLLPALWALGALLVPLMLWRGWPDRPAWPALLTWVVPVFQPPGSEWAQPATEVLWYLVTYFWLVLLSPALLWLYRRRPLATVLLPIVVLAGIVLVPGLVNPDGGAGAVVTDLATFTACWVVGFAHREGALRRLSVRPLMGGALVAMGVGLGWALTHRGDNGIDLNDIPLAQACWSLGFVLLLLRATPSLGWLARARPLAGLVDALNRRAVTIYLWHNMAVGVSFAVGDALGLWRLGETGYVLVALALLMVPLLGLGWLEDVAARRLARLLPTQPRRRSAAGAAQPLGPGQRAADRAGLEAGTRSG</sequence>
<organism evidence="7 8">
    <name type="scientific">Plantactinospora siamensis</name>
    <dbReference type="NCBI Taxonomy" id="555372"/>
    <lineage>
        <taxon>Bacteria</taxon>
        <taxon>Bacillati</taxon>
        <taxon>Actinomycetota</taxon>
        <taxon>Actinomycetes</taxon>
        <taxon>Micromonosporales</taxon>
        <taxon>Micromonosporaceae</taxon>
        <taxon>Plantactinospora</taxon>
    </lineage>
</organism>
<dbReference type="PROSITE" id="PS51677">
    <property type="entry name" value="NODB"/>
    <property type="match status" value="1"/>
</dbReference>
<dbReference type="SUPFAM" id="SSF53448">
    <property type="entry name" value="Nucleotide-diphospho-sugar transferases"/>
    <property type="match status" value="1"/>
</dbReference>
<keyword evidence="5" id="KW-0812">Transmembrane</keyword>
<reference evidence="7 8" key="1">
    <citation type="submission" date="2024-09" db="EMBL/GenBank/DDBJ databases">
        <authorList>
            <person name="Sun Q."/>
            <person name="Mori K."/>
        </authorList>
    </citation>
    <scope>NUCLEOTIDE SEQUENCE [LARGE SCALE GENOMIC DNA]</scope>
    <source>
        <strain evidence="7 8">TBRC 2205</strain>
    </source>
</reference>
<dbReference type="EMBL" id="JBHLUE010000017">
    <property type="protein sequence ID" value="MFC0566805.1"/>
    <property type="molecule type" value="Genomic_DNA"/>
</dbReference>
<feature type="transmembrane region" description="Helical" evidence="5">
    <location>
        <begin position="1047"/>
        <end position="1066"/>
    </location>
</feature>
<protein>
    <submittedName>
        <fullName evidence="7">Glycosyltransferase</fullName>
        <ecNumber evidence="7">2.4.-.-</ecNumber>
    </submittedName>
</protein>
<dbReference type="InterPro" id="IPR002656">
    <property type="entry name" value="Acyl_transf_3_dom"/>
</dbReference>
<dbReference type="CDD" id="cd06423">
    <property type="entry name" value="CESA_like"/>
    <property type="match status" value="1"/>
</dbReference>
<dbReference type="PANTHER" id="PTHR43630:SF1">
    <property type="entry name" value="POLY-BETA-1,6-N-ACETYL-D-GLUCOSAMINE SYNTHASE"/>
    <property type="match status" value="1"/>
</dbReference>
<feature type="transmembrane region" description="Helical" evidence="5">
    <location>
        <begin position="788"/>
        <end position="815"/>
    </location>
</feature>
<feature type="transmembrane region" description="Helical" evidence="5">
    <location>
        <begin position="691"/>
        <end position="711"/>
    </location>
</feature>
<gene>
    <name evidence="7" type="ORF">ACFFHU_22035</name>
</gene>
<comment type="caution">
    <text evidence="7">The sequence shown here is derived from an EMBL/GenBank/DDBJ whole genome shotgun (WGS) entry which is preliminary data.</text>
</comment>
<keyword evidence="2 7" id="KW-0328">Glycosyltransferase</keyword>
<dbReference type="InterPro" id="IPR002509">
    <property type="entry name" value="NODB_dom"/>
</dbReference>
<dbReference type="Gene3D" id="3.20.20.370">
    <property type="entry name" value="Glycoside hydrolase/deacetylase"/>
    <property type="match status" value="1"/>
</dbReference>
<feature type="region of interest" description="Disordered" evidence="4">
    <location>
        <begin position="1110"/>
        <end position="1138"/>
    </location>
</feature>
<keyword evidence="5" id="KW-0472">Membrane</keyword>
<accession>A0ABV6P1A0</accession>
<feature type="compositionally biased region" description="Low complexity" evidence="4">
    <location>
        <begin position="1"/>
        <end position="14"/>
    </location>
</feature>
<feature type="transmembrane region" description="Helical" evidence="5">
    <location>
        <begin position="938"/>
        <end position="958"/>
    </location>
</feature>